<proteinExistence type="predicted"/>
<organism evidence="2 3">
    <name type="scientific">Castanea mollissima</name>
    <name type="common">Chinese chestnut</name>
    <dbReference type="NCBI Taxonomy" id="60419"/>
    <lineage>
        <taxon>Eukaryota</taxon>
        <taxon>Viridiplantae</taxon>
        <taxon>Streptophyta</taxon>
        <taxon>Embryophyta</taxon>
        <taxon>Tracheophyta</taxon>
        <taxon>Spermatophyta</taxon>
        <taxon>Magnoliopsida</taxon>
        <taxon>eudicotyledons</taxon>
        <taxon>Gunneridae</taxon>
        <taxon>Pentapetalae</taxon>
        <taxon>rosids</taxon>
        <taxon>fabids</taxon>
        <taxon>Fagales</taxon>
        <taxon>Fagaceae</taxon>
        <taxon>Castanea</taxon>
    </lineage>
</organism>
<dbReference type="EMBL" id="JRKL02001233">
    <property type="protein sequence ID" value="KAF3965217.1"/>
    <property type="molecule type" value="Genomic_DNA"/>
</dbReference>
<comment type="caution">
    <text evidence="2">The sequence shown here is derived from an EMBL/GenBank/DDBJ whole genome shotgun (WGS) entry which is preliminary data.</text>
</comment>
<name>A0A8J4VPX2_9ROSI</name>
<gene>
    <name evidence="2" type="ORF">CMV_010576</name>
</gene>
<feature type="region of interest" description="Disordered" evidence="1">
    <location>
        <begin position="75"/>
        <end position="104"/>
    </location>
</feature>
<evidence type="ECO:0000313" key="2">
    <source>
        <dbReference type="EMBL" id="KAF3965217.1"/>
    </source>
</evidence>
<keyword evidence="3" id="KW-1185">Reference proteome</keyword>
<evidence type="ECO:0000256" key="1">
    <source>
        <dbReference type="SAM" id="MobiDB-lite"/>
    </source>
</evidence>
<evidence type="ECO:0000313" key="3">
    <source>
        <dbReference type="Proteomes" id="UP000737018"/>
    </source>
</evidence>
<reference evidence="2" key="1">
    <citation type="submission" date="2020-03" db="EMBL/GenBank/DDBJ databases">
        <title>Castanea mollissima Vanexum genome sequencing.</title>
        <authorList>
            <person name="Staton M."/>
        </authorList>
    </citation>
    <scope>NUCLEOTIDE SEQUENCE</scope>
    <source>
        <tissue evidence="2">Leaf</tissue>
    </source>
</reference>
<protein>
    <submittedName>
        <fullName evidence="2">Uncharacterized protein</fullName>
    </submittedName>
</protein>
<dbReference type="Proteomes" id="UP000737018">
    <property type="component" value="Unassembled WGS sequence"/>
</dbReference>
<sequence length="104" mass="11933">MCREIDFSRDFVVLGVFGFNFGDRIEEDNERILGFWVKFGDFHVMTEVVGDLRSGKVTWEVWEGKKLRWTGEGFHHSLSSNQKKSDCSTPPPSSEARLEDCDGN</sequence>
<accession>A0A8J4VPX2</accession>
<dbReference type="AlphaFoldDB" id="A0A8J4VPX2"/>